<dbReference type="InterPro" id="IPR025269">
    <property type="entry name" value="SAM-like_dom"/>
</dbReference>
<evidence type="ECO:0000313" key="6">
    <source>
        <dbReference type="Proteomes" id="UP000233435"/>
    </source>
</evidence>
<dbReference type="Pfam" id="PF00589">
    <property type="entry name" value="Phage_integrase"/>
    <property type="match status" value="1"/>
</dbReference>
<keyword evidence="6" id="KW-1185">Reference proteome</keyword>
<dbReference type="Pfam" id="PF13102">
    <property type="entry name" value="Phage_int_SAM_5"/>
    <property type="match status" value="1"/>
</dbReference>
<dbReference type="Pfam" id="PF17293">
    <property type="entry name" value="Arm-DNA-bind_5"/>
    <property type="match status" value="1"/>
</dbReference>
<dbReference type="GO" id="GO:0015074">
    <property type="term" value="P:DNA integration"/>
    <property type="evidence" value="ECO:0007669"/>
    <property type="project" value="InterPro"/>
</dbReference>
<dbReference type="Gene3D" id="1.10.150.130">
    <property type="match status" value="1"/>
</dbReference>
<gene>
    <name evidence="5" type="ORF">CSW08_02155</name>
</gene>
<keyword evidence="3" id="KW-0233">DNA recombination</keyword>
<dbReference type="InterPro" id="IPR013762">
    <property type="entry name" value="Integrase-like_cat_sf"/>
</dbReference>
<keyword evidence="2" id="KW-0238">DNA-binding</keyword>
<dbReference type="GO" id="GO:0006310">
    <property type="term" value="P:DNA recombination"/>
    <property type="evidence" value="ECO:0007669"/>
    <property type="project" value="UniProtKB-KW"/>
</dbReference>
<dbReference type="SUPFAM" id="SSF56349">
    <property type="entry name" value="DNA breaking-rejoining enzymes"/>
    <property type="match status" value="1"/>
</dbReference>
<evidence type="ECO:0000256" key="1">
    <source>
        <dbReference type="ARBA" id="ARBA00008857"/>
    </source>
</evidence>
<comment type="similarity">
    <text evidence="1">Belongs to the 'phage' integrase family.</text>
</comment>
<dbReference type="InterPro" id="IPR010998">
    <property type="entry name" value="Integrase_recombinase_N"/>
</dbReference>
<accession>A0A2N3HP02</accession>
<evidence type="ECO:0000256" key="3">
    <source>
        <dbReference type="ARBA" id="ARBA00023172"/>
    </source>
</evidence>
<dbReference type="PROSITE" id="PS51898">
    <property type="entry name" value="TYR_RECOMBINASE"/>
    <property type="match status" value="1"/>
</dbReference>
<protein>
    <submittedName>
        <fullName evidence="5">Integrase</fullName>
    </submittedName>
</protein>
<dbReference type="CDD" id="cd01185">
    <property type="entry name" value="INTN1_C_like"/>
    <property type="match status" value="1"/>
</dbReference>
<dbReference type="OrthoDB" id="1098628at2"/>
<dbReference type="PANTHER" id="PTHR30349">
    <property type="entry name" value="PHAGE INTEGRASE-RELATED"/>
    <property type="match status" value="1"/>
</dbReference>
<proteinExistence type="inferred from homology"/>
<feature type="domain" description="Tyr recombinase" evidence="4">
    <location>
        <begin position="222"/>
        <end position="403"/>
    </location>
</feature>
<evidence type="ECO:0000256" key="2">
    <source>
        <dbReference type="ARBA" id="ARBA00023125"/>
    </source>
</evidence>
<dbReference type="InterPro" id="IPR002104">
    <property type="entry name" value="Integrase_catalytic"/>
</dbReference>
<evidence type="ECO:0000313" key="5">
    <source>
        <dbReference type="EMBL" id="PKQ46584.1"/>
    </source>
</evidence>
<dbReference type="RefSeq" id="WP_106658265.1">
    <property type="nucleotide sequence ID" value="NZ_PJEO01000011.1"/>
</dbReference>
<comment type="caution">
    <text evidence="5">The sequence shown here is derived from an EMBL/GenBank/DDBJ whole genome shotgun (WGS) entry which is preliminary data.</text>
</comment>
<dbReference type="AlphaFoldDB" id="A0A2N3HP02"/>
<dbReference type="GO" id="GO:0003677">
    <property type="term" value="F:DNA binding"/>
    <property type="evidence" value="ECO:0007669"/>
    <property type="project" value="UniProtKB-KW"/>
</dbReference>
<organism evidence="5 6">
    <name type="scientific">Confluentibacter flavum</name>
    <dbReference type="NCBI Taxonomy" id="1909700"/>
    <lineage>
        <taxon>Bacteria</taxon>
        <taxon>Pseudomonadati</taxon>
        <taxon>Bacteroidota</taxon>
        <taxon>Flavobacteriia</taxon>
        <taxon>Flavobacteriales</taxon>
        <taxon>Flavobacteriaceae</taxon>
        <taxon>Confluentibacter</taxon>
    </lineage>
</organism>
<sequence>MQTNSTFSVIFFTRKSRSTANELSIYVRITVTGQRSEISLKRIVLVKEWDSSKNRGRGSTYGMRVLNSYLDQVYSQLLDCHKQLLEESKIITANAIKARYLGEDDNHKSLKELINYHNTNMVSVLKHGTLKNYYTTEKYLIKFLNHKLKTKDIYLKQLNYGFIIDFEQYLRNYKNTKKQLVLSNNGVMKHLERFKKIINLGIKLEWIQKNPFNQFQLKFDKYDRAYLTERELELLENTHYTNERLERVKDCFIFSCYTGLSYIDVKELTVDQITRGIDKKYWIFTKREKTDETVKVPILPPAMEILEKYNSISENSQVESLLPLSSNQKTNAYLKEIARDCGINKNLTFHVARHTFATTVMLSNGVPIETVSKLLGHAKLSTTQIYARVVETKISEDIGNLLQRFENKKQMKEKKSKDKPITHIN</sequence>
<dbReference type="InterPro" id="IPR035386">
    <property type="entry name" value="Arm-DNA-bind_5"/>
</dbReference>
<dbReference type="InterPro" id="IPR011010">
    <property type="entry name" value="DNA_brk_join_enz"/>
</dbReference>
<dbReference type="Proteomes" id="UP000233435">
    <property type="component" value="Unassembled WGS sequence"/>
</dbReference>
<name>A0A2N3HP02_9FLAO</name>
<reference evidence="5 6" key="1">
    <citation type="submission" date="2017-12" db="EMBL/GenBank/DDBJ databases">
        <title>Confluentibacter flavum sp. nov., isolated from the saline lake.</title>
        <authorList>
            <person name="Yu L."/>
        </authorList>
    </citation>
    <scope>NUCLEOTIDE SEQUENCE [LARGE SCALE GENOMIC DNA]</scope>
    <source>
        <strain evidence="5 6">3B</strain>
    </source>
</reference>
<dbReference type="Gene3D" id="1.10.443.10">
    <property type="entry name" value="Intergrase catalytic core"/>
    <property type="match status" value="1"/>
</dbReference>
<dbReference type="PANTHER" id="PTHR30349:SF64">
    <property type="entry name" value="PROPHAGE INTEGRASE INTD-RELATED"/>
    <property type="match status" value="1"/>
</dbReference>
<dbReference type="InterPro" id="IPR050090">
    <property type="entry name" value="Tyrosine_recombinase_XerCD"/>
</dbReference>
<evidence type="ECO:0000259" key="4">
    <source>
        <dbReference type="PROSITE" id="PS51898"/>
    </source>
</evidence>
<dbReference type="EMBL" id="PJEO01000011">
    <property type="protein sequence ID" value="PKQ46584.1"/>
    <property type="molecule type" value="Genomic_DNA"/>
</dbReference>